<gene>
    <name evidence="1" type="ORF">BD626DRAFT_573657</name>
</gene>
<reference evidence="1 2" key="1">
    <citation type="journal article" date="2019" name="New Phytol.">
        <title>Comparative genomics reveals unique wood-decay strategies and fruiting body development in the Schizophyllaceae.</title>
        <authorList>
            <person name="Almasi E."/>
            <person name="Sahu N."/>
            <person name="Krizsan K."/>
            <person name="Balint B."/>
            <person name="Kovacs G.M."/>
            <person name="Kiss B."/>
            <person name="Cseklye J."/>
            <person name="Drula E."/>
            <person name="Henrissat B."/>
            <person name="Nagy I."/>
            <person name="Chovatia M."/>
            <person name="Adam C."/>
            <person name="LaButti K."/>
            <person name="Lipzen A."/>
            <person name="Riley R."/>
            <person name="Grigoriev I.V."/>
            <person name="Nagy L.G."/>
        </authorList>
    </citation>
    <scope>NUCLEOTIDE SEQUENCE [LARGE SCALE GENOMIC DNA]</scope>
    <source>
        <strain evidence="1 2">NL-1724</strain>
    </source>
</reference>
<organism evidence="1 2">
    <name type="scientific">Schizophyllum amplum</name>
    <dbReference type="NCBI Taxonomy" id="97359"/>
    <lineage>
        <taxon>Eukaryota</taxon>
        <taxon>Fungi</taxon>
        <taxon>Dikarya</taxon>
        <taxon>Basidiomycota</taxon>
        <taxon>Agaricomycotina</taxon>
        <taxon>Agaricomycetes</taxon>
        <taxon>Agaricomycetidae</taxon>
        <taxon>Agaricales</taxon>
        <taxon>Schizophyllaceae</taxon>
        <taxon>Schizophyllum</taxon>
    </lineage>
</organism>
<sequence>MPLTPVLEMHTHIGCHRTGSSTQLARACTYQLACAPAPAGPCCHTSGRLTARSLSSACSRSWARAHTQPAPKAPTSAHAPAPPIHLPLRSLQPARPHSAAAALVTIATSSTNGDEGTGVEHTVGEGLVDRVGGQLCRVHGGGGRAAEPPSRAPTRAWMCAGRAWSGEGTGLRAG</sequence>
<proteinExistence type="predicted"/>
<dbReference type="AlphaFoldDB" id="A0A550C0X2"/>
<accession>A0A550C0X2</accession>
<evidence type="ECO:0000313" key="2">
    <source>
        <dbReference type="Proteomes" id="UP000320762"/>
    </source>
</evidence>
<name>A0A550C0X2_9AGAR</name>
<protein>
    <submittedName>
        <fullName evidence="1">Uncharacterized protein</fullName>
    </submittedName>
</protein>
<dbReference type="EMBL" id="VDMD01000036">
    <property type="protein sequence ID" value="TRM58445.1"/>
    <property type="molecule type" value="Genomic_DNA"/>
</dbReference>
<evidence type="ECO:0000313" key="1">
    <source>
        <dbReference type="EMBL" id="TRM58445.1"/>
    </source>
</evidence>
<comment type="caution">
    <text evidence="1">The sequence shown here is derived from an EMBL/GenBank/DDBJ whole genome shotgun (WGS) entry which is preliminary data.</text>
</comment>
<dbReference type="Proteomes" id="UP000320762">
    <property type="component" value="Unassembled WGS sequence"/>
</dbReference>
<keyword evidence="2" id="KW-1185">Reference proteome</keyword>